<keyword evidence="2" id="KW-0732">Signal</keyword>
<evidence type="ECO:0000256" key="2">
    <source>
        <dbReference type="SAM" id="SignalP"/>
    </source>
</evidence>
<feature type="compositionally biased region" description="Polar residues" evidence="1">
    <location>
        <begin position="329"/>
        <end position="339"/>
    </location>
</feature>
<dbReference type="EMBL" id="MKKU01000986">
    <property type="protein sequence ID" value="RNE99036.1"/>
    <property type="molecule type" value="Genomic_DNA"/>
</dbReference>
<dbReference type="GeneID" id="40322875"/>
<feature type="compositionally biased region" description="Low complexity" evidence="1">
    <location>
        <begin position="371"/>
        <end position="387"/>
    </location>
</feature>
<feature type="compositionally biased region" description="Low complexity" evidence="1">
    <location>
        <begin position="453"/>
        <end position="467"/>
    </location>
</feature>
<feature type="signal peptide" evidence="2">
    <location>
        <begin position="1"/>
        <end position="30"/>
    </location>
</feature>
<feature type="compositionally biased region" description="Gly residues" evidence="1">
    <location>
        <begin position="393"/>
        <end position="403"/>
    </location>
</feature>
<feature type="region of interest" description="Disordered" evidence="1">
    <location>
        <begin position="188"/>
        <end position="263"/>
    </location>
</feature>
<feature type="compositionally biased region" description="Polar residues" evidence="1">
    <location>
        <begin position="354"/>
        <end position="363"/>
    </location>
</feature>
<feature type="compositionally biased region" description="Low complexity" evidence="1">
    <location>
        <begin position="432"/>
        <end position="446"/>
    </location>
</feature>
<dbReference type="PROSITE" id="PS51257">
    <property type="entry name" value="PROKAR_LIPOPROTEIN"/>
    <property type="match status" value="1"/>
</dbReference>
<sequence>MTTLAVRRRAVCALALLALLCGCCAPSVCGANAEGTAGSPGNPPSDVEGKIFLPVDVACGLSEEKLRWRFPGETDWNNCATDASELEGEVARLCDSAAWLYGCWNCTQACAAAGSDAVAFTMKVATYGKSQLYSKSMAAESAAADFSFSGAAGVCALAGVNNTDDGCNDEKLVAAKPPAPAAVRLTGGTEAQQQGRTVEAKSAPQLQEEGRRDTENIAAGAERGNAAGTTAQDPAGPAPQPTVKPPAESAAPVGGVGGQPAHTVEGTKQVDESVPATEVLPKPNAQPQAGGGLAQGGVDGATGQPHAEKGGETAGGVAERQATTEDGSDSTALSQSTAGAETIAGPQPPESKKQTQGAATQSGGHPDIGFSATSGPAAPAGSWAGGTPPVPSAGGGGTAGGQTGEPNEANAENTAEPNAARAPAKSEGKTPAAGSTATSTDNTATTTGGGSGSPAAQSQTASSVAATEAGQREQKEQPAVTTPKQETERSGERGEATQPAAGAAAQAATTTNNSTSAAKAAPGDSDGSSTAAAHSASPLVLLLLLACAAAAAMVAA</sequence>
<feature type="region of interest" description="Disordered" evidence="1">
    <location>
        <begin position="280"/>
        <end position="534"/>
    </location>
</feature>
<proteinExistence type="predicted"/>
<accession>A0A3R7N2K8</accession>
<evidence type="ECO:0000313" key="4">
    <source>
        <dbReference type="Proteomes" id="UP000284403"/>
    </source>
</evidence>
<dbReference type="Proteomes" id="UP000284403">
    <property type="component" value="Unassembled WGS sequence"/>
</dbReference>
<protein>
    <submittedName>
        <fullName evidence="3">Mucin-like glycoprotein</fullName>
    </submittedName>
</protein>
<evidence type="ECO:0000313" key="3">
    <source>
        <dbReference type="EMBL" id="RNE99036.1"/>
    </source>
</evidence>
<dbReference type="OrthoDB" id="10479213at2759"/>
<feature type="compositionally biased region" description="Low complexity" evidence="1">
    <location>
        <begin position="496"/>
        <end position="522"/>
    </location>
</feature>
<comment type="caution">
    <text evidence="3">The sequence shown here is derived from an EMBL/GenBank/DDBJ whole genome shotgun (WGS) entry which is preliminary data.</text>
</comment>
<feature type="chain" id="PRO_5018705770" evidence="2">
    <location>
        <begin position="31"/>
        <end position="556"/>
    </location>
</feature>
<feature type="compositionally biased region" description="Low complexity" evidence="1">
    <location>
        <begin position="404"/>
        <end position="423"/>
    </location>
</feature>
<gene>
    <name evidence="3" type="ORF">Tco025E_09264</name>
</gene>
<feature type="compositionally biased region" description="Gly residues" evidence="1">
    <location>
        <begin position="289"/>
        <end position="300"/>
    </location>
</feature>
<keyword evidence="4" id="KW-1185">Reference proteome</keyword>
<dbReference type="RefSeq" id="XP_029223955.1">
    <property type="nucleotide sequence ID" value="XM_029376085.1"/>
</dbReference>
<feature type="compositionally biased region" description="Basic and acidic residues" evidence="1">
    <location>
        <begin position="485"/>
        <end position="495"/>
    </location>
</feature>
<name>A0A3R7N2K8_9TRYP</name>
<organism evidence="3 4">
    <name type="scientific">Trypanosoma conorhini</name>
    <dbReference type="NCBI Taxonomy" id="83891"/>
    <lineage>
        <taxon>Eukaryota</taxon>
        <taxon>Discoba</taxon>
        <taxon>Euglenozoa</taxon>
        <taxon>Kinetoplastea</taxon>
        <taxon>Metakinetoplastina</taxon>
        <taxon>Trypanosomatida</taxon>
        <taxon>Trypanosomatidae</taxon>
        <taxon>Trypanosoma</taxon>
    </lineage>
</organism>
<evidence type="ECO:0000256" key="1">
    <source>
        <dbReference type="SAM" id="MobiDB-lite"/>
    </source>
</evidence>
<reference evidence="3 4" key="1">
    <citation type="journal article" date="2018" name="BMC Genomics">
        <title>Genomic comparison of Trypanosoma conorhini and Trypanosoma rangeli to Trypanosoma cruzi strains of high and low virulence.</title>
        <authorList>
            <person name="Bradwell K.R."/>
            <person name="Koparde V.N."/>
            <person name="Matveyev A.V."/>
            <person name="Serrano M.G."/>
            <person name="Alves J.M."/>
            <person name="Parikh H."/>
            <person name="Huang B."/>
            <person name="Lee V."/>
            <person name="Espinosa-Alvarez O."/>
            <person name="Ortiz P.A."/>
            <person name="Costa-Martins A.G."/>
            <person name="Teixeira M.M."/>
            <person name="Buck G.A."/>
        </authorList>
    </citation>
    <scope>NUCLEOTIDE SEQUENCE [LARGE SCALE GENOMIC DNA]</scope>
    <source>
        <strain evidence="3 4">025E</strain>
    </source>
</reference>
<dbReference type="AlphaFoldDB" id="A0A3R7N2K8"/>